<protein>
    <submittedName>
        <fullName evidence="1">Uncharacterized protein</fullName>
    </submittedName>
</protein>
<accession>A0A0A9EWC7</accession>
<dbReference type="EMBL" id="GBRH01192841">
    <property type="protein sequence ID" value="JAE05055.1"/>
    <property type="molecule type" value="Transcribed_RNA"/>
</dbReference>
<reference evidence="1" key="1">
    <citation type="submission" date="2014-09" db="EMBL/GenBank/DDBJ databases">
        <authorList>
            <person name="Magalhaes I.L.F."/>
            <person name="Oliveira U."/>
            <person name="Santos F.R."/>
            <person name="Vidigal T.H.D.A."/>
            <person name="Brescovit A.D."/>
            <person name="Santos A.J."/>
        </authorList>
    </citation>
    <scope>NUCLEOTIDE SEQUENCE</scope>
    <source>
        <tissue evidence="1">Shoot tissue taken approximately 20 cm above the soil surface</tissue>
    </source>
</reference>
<organism evidence="1">
    <name type="scientific">Arundo donax</name>
    <name type="common">Giant reed</name>
    <name type="synonym">Donax arundinaceus</name>
    <dbReference type="NCBI Taxonomy" id="35708"/>
    <lineage>
        <taxon>Eukaryota</taxon>
        <taxon>Viridiplantae</taxon>
        <taxon>Streptophyta</taxon>
        <taxon>Embryophyta</taxon>
        <taxon>Tracheophyta</taxon>
        <taxon>Spermatophyta</taxon>
        <taxon>Magnoliopsida</taxon>
        <taxon>Liliopsida</taxon>
        <taxon>Poales</taxon>
        <taxon>Poaceae</taxon>
        <taxon>PACMAD clade</taxon>
        <taxon>Arundinoideae</taxon>
        <taxon>Arundineae</taxon>
        <taxon>Arundo</taxon>
    </lineage>
</organism>
<sequence length="102" mass="10814">MGSSIFARVRIDFARLAIFPGFMVNLATKDFSYPASCAAATSASFSVLIKSSFASKASATSSNIFLRSSDDEFCSRLEHSLAATAMSRAVTSFDGSHKLASL</sequence>
<reference evidence="1" key="2">
    <citation type="journal article" date="2015" name="Data Brief">
        <title>Shoot transcriptome of the giant reed, Arundo donax.</title>
        <authorList>
            <person name="Barrero R.A."/>
            <person name="Guerrero F.D."/>
            <person name="Moolhuijzen P."/>
            <person name="Goolsby J.A."/>
            <person name="Tidwell J."/>
            <person name="Bellgard S.E."/>
            <person name="Bellgard M.I."/>
        </authorList>
    </citation>
    <scope>NUCLEOTIDE SEQUENCE</scope>
    <source>
        <tissue evidence="1">Shoot tissue taken approximately 20 cm above the soil surface</tissue>
    </source>
</reference>
<proteinExistence type="predicted"/>
<dbReference type="AlphaFoldDB" id="A0A0A9EWC7"/>
<evidence type="ECO:0000313" key="1">
    <source>
        <dbReference type="EMBL" id="JAE05055.1"/>
    </source>
</evidence>
<name>A0A0A9EWC7_ARUDO</name>